<dbReference type="PANTHER" id="PTHR39211">
    <property type="entry name" value="CHROMOSOME 7, WHOLE GENOME SHOTGUN SEQUENCE"/>
    <property type="match status" value="1"/>
</dbReference>
<proteinExistence type="predicted"/>
<dbReference type="OrthoDB" id="252265at2759"/>
<reference evidence="3" key="1">
    <citation type="journal article" date="2015" name="PLoS Genet.">
        <title>Genome Sequence and Transcriptome Analyses of Chrysochromulina tobin: Metabolic Tools for Enhanced Algal Fitness in the Prominent Order Prymnesiales (Haptophyceae).</title>
        <authorList>
            <person name="Hovde B.T."/>
            <person name="Deodato C.R."/>
            <person name="Hunsperger H.M."/>
            <person name="Ryken S.A."/>
            <person name="Yost W."/>
            <person name="Jha R.K."/>
            <person name="Patterson J."/>
            <person name="Monnat R.J. Jr."/>
            <person name="Barlow S.B."/>
            <person name="Starkenburg S.R."/>
            <person name="Cattolico R.A."/>
        </authorList>
    </citation>
    <scope>NUCLEOTIDE SEQUENCE</scope>
    <source>
        <strain evidence="3">CCMP291</strain>
    </source>
</reference>
<organism evidence="2 3">
    <name type="scientific">Chrysochromulina tobinii</name>
    <dbReference type="NCBI Taxonomy" id="1460289"/>
    <lineage>
        <taxon>Eukaryota</taxon>
        <taxon>Haptista</taxon>
        <taxon>Haptophyta</taxon>
        <taxon>Prymnesiophyceae</taxon>
        <taxon>Prymnesiales</taxon>
        <taxon>Chrysochromulinaceae</taxon>
        <taxon>Chrysochromulina</taxon>
    </lineage>
</organism>
<keyword evidence="3" id="KW-1185">Reference proteome</keyword>
<feature type="region of interest" description="Disordered" evidence="1">
    <location>
        <begin position="308"/>
        <end position="330"/>
    </location>
</feature>
<protein>
    <submittedName>
        <fullName evidence="2">Peroxisomal membrane protein mpv17</fullName>
    </submittedName>
</protein>
<evidence type="ECO:0000313" key="2">
    <source>
        <dbReference type="EMBL" id="KOO35561.1"/>
    </source>
</evidence>
<accession>A0A0M0K9N5</accession>
<feature type="non-terminal residue" evidence="2">
    <location>
        <position position="718"/>
    </location>
</feature>
<dbReference type="AlphaFoldDB" id="A0A0M0K9N5"/>
<evidence type="ECO:0000313" key="3">
    <source>
        <dbReference type="Proteomes" id="UP000037460"/>
    </source>
</evidence>
<name>A0A0M0K9N5_9EUKA</name>
<dbReference type="EMBL" id="JWZX01000818">
    <property type="protein sequence ID" value="KOO35561.1"/>
    <property type="molecule type" value="Genomic_DNA"/>
</dbReference>
<dbReference type="PANTHER" id="PTHR39211:SF1">
    <property type="entry name" value="ABNORMAL SPINDLE-LIKE MICROCEPHALY-ASSOCIATED PROTEIN ASH DOMAIN-CONTAINING PROTEIN"/>
    <property type="match status" value="1"/>
</dbReference>
<comment type="caution">
    <text evidence="2">The sequence shown here is derived from an EMBL/GenBank/DDBJ whole genome shotgun (WGS) entry which is preliminary data.</text>
</comment>
<gene>
    <name evidence="2" type="ORF">Ctob_015991</name>
</gene>
<sequence length="718" mass="77904">MASGPWIRTDATRGSLSLPGVVTEPGGSAVGELTVTSCCEWPLVVYMETSDPGVVFQLQNENLRNGDPDDDPADWNQLFNEIDQIDRIELAPGASTTVVISFRLTVVARQCVSVLRTDTHELSFDACVIGASAVRDFTVWNCSEVPLRFRLSELPRGPTQPTTGWPQIEFLDADADLRLPESGQLVLGYSHARVRAYLLAGAVGQYTIELEVSNLNDVRNHELLRVHVLVTAQPQAEGLRLSGDGTLDFGSCYAGMPTRTLLSVRNTSGEALDVHFASELPDEVSFTLAGAHPSGVDEEEGVRAVRDDAPGAAALGGPSVKGDDDDDRDWSGLTELGEEASIVSGRERRRSGLGARRIEELALLPGRERAVYVVYTPKLVLEPVPAEGAPKEAKEAAQQRRLEQCALERKAFRIDIKGHSSGAGELEVHTRSVQCRARVCASFVSVHPTVYQLGDCDIQTHKAATVLVRNHSELPAELQVSIISKVLTCADTNVRIGPKQAHELRFDFVPRRLNPYYRKQVTITNVHNAHDEHVIEFVANNVDRHNISFHSLFYSLALMRPPTAKQPALAAPLIAPELGGSILGVLSGASALRLRLRARSDAGSLAMYVAADSSTVIQDASRIDKHALVKLFADQDEQSAKREQLLDRFEERAVSGAVVAAAIDGHPATTATLRLAAAALMRSVSESADSSMPLAAFTALEMDEAVVHVHSWLRALFT</sequence>
<dbReference type="Proteomes" id="UP000037460">
    <property type="component" value="Unassembled WGS sequence"/>
</dbReference>
<evidence type="ECO:0000256" key="1">
    <source>
        <dbReference type="SAM" id="MobiDB-lite"/>
    </source>
</evidence>